<proteinExistence type="predicted"/>
<feature type="domain" description="GGDEF" evidence="3">
    <location>
        <begin position="381"/>
        <end position="510"/>
    </location>
</feature>
<organism evidence="4 5">
    <name type="scientific">Actinoplanes sichuanensis</name>
    <dbReference type="NCBI Taxonomy" id="512349"/>
    <lineage>
        <taxon>Bacteria</taxon>
        <taxon>Bacillati</taxon>
        <taxon>Actinomycetota</taxon>
        <taxon>Actinomycetes</taxon>
        <taxon>Micromonosporales</taxon>
        <taxon>Micromonosporaceae</taxon>
        <taxon>Actinoplanes</taxon>
    </lineage>
</organism>
<feature type="transmembrane region" description="Helical" evidence="1">
    <location>
        <begin position="149"/>
        <end position="171"/>
    </location>
</feature>
<keyword evidence="1" id="KW-1133">Transmembrane helix</keyword>
<protein>
    <submittedName>
        <fullName evidence="4">Bifunctional diguanylate cyclase/phosphodiesterase</fullName>
    </submittedName>
</protein>
<dbReference type="SMART" id="SM00267">
    <property type="entry name" value="GGDEF"/>
    <property type="match status" value="1"/>
</dbReference>
<dbReference type="InterPro" id="IPR000160">
    <property type="entry name" value="GGDEF_dom"/>
</dbReference>
<keyword evidence="1" id="KW-0472">Membrane</keyword>
<dbReference type="SUPFAM" id="SSF55073">
    <property type="entry name" value="Nucleotide cyclase"/>
    <property type="match status" value="1"/>
</dbReference>
<dbReference type="Pfam" id="PF00990">
    <property type="entry name" value="GGDEF"/>
    <property type="match status" value="1"/>
</dbReference>
<dbReference type="SMART" id="SM00052">
    <property type="entry name" value="EAL"/>
    <property type="match status" value="1"/>
</dbReference>
<dbReference type="Gene3D" id="3.20.20.450">
    <property type="entry name" value="EAL domain"/>
    <property type="match status" value="1"/>
</dbReference>
<keyword evidence="5" id="KW-1185">Reference proteome</keyword>
<reference evidence="5" key="1">
    <citation type="journal article" date="2019" name="Int. J. Syst. Evol. Microbiol.">
        <title>The Global Catalogue of Microorganisms (GCM) 10K type strain sequencing project: providing services to taxonomists for standard genome sequencing and annotation.</title>
        <authorList>
            <consortium name="The Broad Institute Genomics Platform"/>
            <consortium name="The Broad Institute Genome Sequencing Center for Infectious Disease"/>
            <person name="Wu L."/>
            <person name="Ma J."/>
        </authorList>
    </citation>
    <scope>NUCLEOTIDE SEQUENCE [LARGE SCALE GENOMIC DNA]</scope>
    <source>
        <strain evidence="5">CCM 7526</strain>
    </source>
</reference>
<dbReference type="InterPro" id="IPR035919">
    <property type="entry name" value="EAL_sf"/>
</dbReference>
<dbReference type="PROSITE" id="PS50887">
    <property type="entry name" value="GGDEF"/>
    <property type="match status" value="1"/>
</dbReference>
<dbReference type="InterPro" id="IPR050706">
    <property type="entry name" value="Cyclic-di-GMP_PDE-like"/>
</dbReference>
<dbReference type="InterPro" id="IPR043128">
    <property type="entry name" value="Rev_trsase/Diguanyl_cyclase"/>
</dbReference>
<dbReference type="Proteomes" id="UP001597183">
    <property type="component" value="Unassembled WGS sequence"/>
</dbReference>
<evidence type="ECO:0000313" key="5">
    <source>
        <dbReference type="Proteomes" id="UP001597183"/>
    </source>
</evidence>
<feature type="transmembrane region" description="Helical" evidence="1">
    <location>
        <begin position="298"/>
        <end position="317"/>
    </location>
</feature>
<dbReference type="RefSeq" id="WP_317791628.1">
    <property type="nucleotide sequence ID" value="NZ_AP028461.1"/>
</dbReference>
<dbReference type="EMBL" id="JBHTMK010000005">
    <property type="protein sequence ID" value="MFD1364533.1"/>
    <property type="molecule type" value="Genomic_DNA"/>
</dbReference>
<feature type="transmembrane region" description="Helical" evidence="1">
    <location>
        <begin position="217"/>
        <end position="238"/>
    </location>
</feature>
<evidence type="ECO:0000313" key="4">
    <source>
        <dbReference type="EMBL" id="MFD1364533.1"/>
    </source>
</evidence>
<feature type="transmembrane region" description="Helical" evidence="1">
    <location>
        <begin position="117"/>
        <end position="137"/>
    </location>
</feature>
<dbReference type="Gene3D" id="3.30.70.270">
    <property type="match status" value="1"/>
</dbReference>
<dbReference type="NCBIfam" id="TIGR00254">
    <property type="entry name" value="GGDEF"/>
    <property type="match status" value="1"/>
</dbReference>
<feature type="transmembrane region" description="Helical" evidence="1">
    <location>
        <begin position="323"/>
        <end position="345"/>
    </location>
</feature>
<feature type="transmembrane region" description="Helical" evidence="1">
    <location>
        <begin position="183"/>
        <end position="205"/>
    </location>
</feature>
<dbReference type="PROSITE" id="PS50883">
    <property type="entry name" value="EAL"/>
    <property type="match status" value="1"/>
</dbReference>
<keyword evidence="1" id="KW-0812">Transmembrane</keyword>
<feature type="domain" description="EAL" evidence="2">
    <location>
        <begin position="519"/>
        <end position="773"/>
    </location>
</feature>
<feature type="transmembrane region" description="Helical" evidence="1">
    <location>
        <begin position="27"/>
        <end position="47"/>
    </location>
</feature>
<dbReference type="CDD" id="cd01948">
    <property type="entry name" value="EAL"/>
    <property type="match status" value="1"/>
</dbReference>
<dbReference type="SUPFAM" id="SSF141868">
    <property type="entry name" value="EAL domain-like"/>
    <property type="match status" value="1"/>
</dbReference>
<dbReference type="PANTHER" id="PTHR33121:SF70">
    <property type="entry name" value="SIGNALING PROTEIN YKOW"/>
    <property type="match status" value="1"/>
</dbReference>
<dbReference type="InterPro" id="IPR001633">
    <property type="entry name" value="EAL_dom"/>
</dbReference>
<evidence type="ECO:0000259" key="3">
    <source>
        <dbReference type="PROSITE" id="PS50887"/>
    </source>
</evidence>
<name>A0ABW4A205_9ACTN</name>
<accession>A0ABW4A205</accession>
<dbReference type="CDD" id="cd01949">
    <property type="entry name" value="GGDEF"/>
    <property type="match status" value="1"/>
</dbReference>
<gene>
    <name evidence="4" type="ORF">ACFQ5G_04145</name>
</gene>
<dbReference type="Pfam" id="PF00563">
    <property type="entry name" value="EAL"/>
    <property type="match status" value="1"/>
</dbReference>
<dbReference type="InterPro" id="IPR029787">
    <property type="entry name" value="Nucleotide_cyclase"/>
</dbReference>
<feature type="transmembrane region" description="Helical" evidence="1">
    <location>
        <begin position="53"/>
        <end position="73"/>
    </location>
</feature>
<dbReference type="PANTHER" id="PTHR33121">
    <property type="entry name" value="CYCLIC DI-GMP PHOSPHODIESTERASE PDEF"/>
    <property type="match status" value="1"/>
</dbReference>
<evidence type="ECO:0000259" key="2">
    <source>
        <dbReference type="PROSITE" id="PS50883"/>
    </source>
</evidence>
<feature type="transmembrane region" description="Helical" evidence="1">
    <location>
        <begin position="85"/>
        <end position="105"/>
    </location>
</feature>
<comment type="caution">
    <text evidence="4">The sequence shown here is derived from an EMBL/GenBank/DDBJ whole genome shotgun (WGS) entry which is preliminary data.</text>
</comment>
<sequence>MVVALANGAALAVQRPGGAGRSAASRVVAFAAAVLAVSVLLTVAGLFVSLPAWSVWVPAGLSALAAVSGCAVAGRAARRSPARRFWRGLGVAAAFMTTGAFSQAYDSATVTGESLPVRLPTMLLYLAAVGTAVSALFRVPGRRQSWRVRFTMTVDVAIVAVAAGIAASQFVRSSRLLVPDSPVLAALNLIVLATACAAVVAVIRVGLTGHGPVDRSALWWLTPIGIVSPLTMALIPLLRPWPHLNASALTMPVIGLLFVLAARAQLTGDTRSVATGVAEPADGTAVSWWRVLWRSVSVVPYAAILVTAALLTVVALRTGHLQAGAVVGSVVLTLLVLVRQLVALFDNTMLMDRLAYQVNHDELTGLANRRLFASLLADHDGPLTVTVLGLDRFAAINDSLGTATGDQVLTAAGERLRHMAGAAAVVARLGGDEFGVLLPADTDTDTDSAAELAAVFDEPLQVDGHDLLVSATAGYATGADGDVPDLLRRAELALHLGKQRRTSRAVRYDASLETVAERDATLAAQIRHGLRAGEFRVLYQPIVTLPAGRLVAVEALVRWQRADGATVSPAQFIPIAERTGQIIDLGAWIFETACAQAAVWRRRHGAAAPLVSVNVSARQLLDPTLPAQVAEVLHRHELPADAITVEITETAVFGGGAALDTLHALREIGVVLALDDFGTGHSSLSLLRTCPVDVLKVDKSFVDGVAGSAQQEAVAAALISIADTLGLRTVAEGVETARQAERLHELGYRYAQGFHFARPQPATDIDALLQQRAGAIAS</sequence>
<evidence type="ECO:0000256" key="1">
    <source>
        <dbReference type="SAM" id="Phobius"/>
    </source>
</evidence>